<gene>
    <name evidence="2" type="ORF">LCGC14_0758720</name>
</gene>
<organism evidence="2">
    <name type="scientific">marine sediment metagenome</name>
    <dbReference type="NCBI Taxonomy" id="412755"/>
    <lineage>
        <taxon>unclassified sequences</taxon>
        <taxon>metagenomes</taxon>
        <taxon>ecological metagenomes</taxon>
    </lineage>
</organism>
<evidence type="ECO:0000313" key="2">
    <source>
        <dbReference type="EMBL" id="KKN37921.1"/>
    </source>
</evidence>
<name>A0A0F9SM13_9ZZZZ</name>
<reference evidence="2" key="1">
    <citation type="journal article" date="2015" name="Nature">
        <title>Complex archaea that bridge the gap between prokaryotes and eukaryotes.</title>
        <authorList>
            <person name="Spang A."/>
            <person name="Saw J.H."/>
            <person name="Jorgensen S.L."/>
            <person name="Zaremba-Niedzwiedzka K."/>
            <person name="Martijn J."/>
            <person name="Lind A.E."/>
            <person name="van Eijk R."/>
            <person name="Schleper C."/>
            <person name="Guy L."/>
            <person name="Ettema T.J."/>
        </authorList>
    </citation>
    <scope>NUCLEOTIDE SEQUENCE</scope>
</reference>
<proteinExistence type="predicted"/>
<accession>A0A0F9SM13</accession>
<comment type="caution">
    <text evidence="2">The sequence shown here is derived from an EMBL/GenBank/DDBJ whole genome shotgun (WGS) entry which is preliminary data.</text>
</comment>
<protein>
    <recommendedName>
        <fullName evidence="3">Flagellar protein FlgJ N-terminal domain-containing protein</fullName>
    </recommendedName>
</protein>
<sequence length="100" mass="10811">MISEVQPSRPVAGYQPPDRAAETGKEFEKVFLTQFVDEMIKTAGPAVFGGEDQADMWRSFMSEAVASQLVEQGGLGFSGSVTQMLDAYGKAQKDTIVSDD</sequence>
<feature type="region of interest" description="Disordered" evidence="1">
    <location>
        <begin position="1"/>
        <end position="23"/>
    </location>
</feature>
<dbReference type="EMBL" id="LAZR01001862">
    <property type="protein sequence ID" value="KKN37921.1"/>
    <property type="molecule type" value="Genomic_DNA"/>
</dbReference>
<evidence type="ECO:0008006" key="3">
    <source>
        <dbReference type="Google" id="ProtNLM"/>
    </source>
</evidence>
<dbReference type="AlphaFoldDB" id="A0A0F9SM13"/>
<evidence type="ECO:0000256" key="1">
    <source>
        <dbReference type="SAM" id="MobiDB-lite"/>
    </source>
</evidence>